<keyword evidence="4 7" id="KW-0812">Transmembrane</keyword>
<accession>A0A7G1QA22</accession>
<evidence type="ECO:0000256" key="2">
    <source>
        <dbReference type="ARBA" id="ARBA00009298"/>
    </source>
</evidence>
<feature type="transmembrane region" description="Helical" evidence="7">
    <location>
        <begin position="6"/>
        <end position="24"/>
    </location>
</feature>
<evidence type="ECO:0000256" key="5">
    <source>
        <dbReference type="ARBA" id="ARBA00022989"/>
    </source>
</evidence>
<dbReference type="Proteomes" id="UP000516072">
    <property type="component" value="Chromosome"/>
</dbReference>
<dbReference type="EMBL" id="LR778175">
    <property type="protein sequence ID" value="CAB1276398.1"/>
    <property type="molecule type" value="Genomic_DNA"/>
</dbReference>
<dbReference type="RefSeq" id="WP_197743868.1">
    <property type="nucleotide sequence ID" value="NZ_LR778175.1"/>
</dbReference>
<evidence type="ECO:0000256" key="4">
    <source>
        <dbReference type="ARBA" id="ARBA00022692"/>
    </source>
</evidence>
<dbReference type="GO" id="GO:0005886">
    <property type="term" value="C:plasma membrane"/>
    <property type="evidence" value="ECO:0007669"/>
    <property type="project" value="UniProtKB-SubCell"/>
</dbReference>
<proteinExistence type="inferred from homology"/>
<dbReference type="PANTHER" id="PTHR33778:SF1">
    <property type="entry name" value="MAGNESIUM TRANSPORTER YHID-RELATED"/>
    <property type="match status" value="1"/>
</dbReference>
<evidence type="ECO:0000256" key="6">
    <source>
        <dbReference type="ARBA" id="ARBA00023136"/>
    </source>
</evidence>
<keyword evidence="5 7" id="KW-1133">Transmembrane helix</keyword>
<keyword evidence="7" id="KW-0997">Cell inner membrane</keyword>
<comment type="subcellular location">
    <subcellularLocation>
        <location evidence="7">Cell inner membrane</location>
        <topology evidence="7">Multi-pass membrane protein</topology>
    </subcellularLocation>
    <subcellularLocation>
        <location evidence="1">Cell membrane</location>
        <topology evidence="1">Multi-pass membrane protein</topology>
    </subcellularLocation>
</comment>
<dbReference type="PRINTS" id="PR01837">
    <property type="entry name" value="MGTCSAPBPROT"/>
</dbReference>
<evidence type="ECO:0000313" key="10">
    <source>
        <dbReference type="Proteomes" id="UP000516072"/>
    </source>
</evidence>
<name>A0A7G1QA22_9GAMM</name>
<evidence type="ECO:0000256" key="1">
    <source>
        <dbReference type="ARBA" id="ARBA00004651"/>
    </source>
</evidence>
<evidence type="ECO:0000256" key="7">
    <source>
        <dbReference type="RuleBase" id="RU365041"/>
    </source>
</evidence>
<gene>
    <name evidence="9" type="ORF">NSCAC_1152</name>
</gene>
<keyword evidence="10" id="KW-1185">Reference proteome</keyword>
<dbReference type="PANTHER" id="PTHR33778">
    <property type="entry name" value="PROTEIN MGTC"/>
    <property type="match status" value="1"/>
</dbReference>
<keyword evidence="6 7" id="KW-0472">Membrane</keyword>
<keyword evidence="3" id="KW-1003">Cell membrane</keyword>
<dbReference type="InterPro" id="IPR049177">
    <property type="entry name" value="MgtC_SapB_SrpB_YhiD_N"/>
</dbReference>
<feature type="transmembrane region" description="Helical" evidence="7">
    <location>
        <begin position="98"/>
        <end position="117"/>
    </location>
</feature>
<feature type="domain" description="MgtC/SapB/SrpB/YhiD N-terminal" evidence="8">
    <location>
        <begin position="13"/>
        <end position="143"/>
    </location>
</feature>
<dbReference type="InterPro" id="IPR003416">
    <property type="entry name" value="MgtC/SapB/SrpB/YhiD_fam"/>
</dbReference>
<evidence type="ECO:0000313" key="9">
    <source>
        <dbReference type="EMBL" id="CAB1276398.1"/>
    </source>
</evidence>
<organism evidence="9 10">
    <name type="scientific">Candidatus Nitrosacidococcus tergens</name>
    <dbReference type="NCBI Taxonomy" id="553981"/>
    <lineage>
        <taxon>Bacteria</taxon>
        <taxon>Pseudomonadati</taxon>
        <taxon>Pseudomonadota</taxon>
        <taxon>Gammaproteobacteria</taxon>
        <taxon>Chromatiales</taxon>
        <taxon>Chromatiaceae</taxon>
        <taxon>Candidatus Nitrosacidococcus</taxon>
    </lineage>
</organism>
<dbReference type="AlphaFoldDB" id="A0A7G1QA22"/>
<feature type="transmembrane region" description="Helical" evidence="7">
    <location>
        <begin position="75"/>
        <end position="91"/>
    </location>
</feature>
<feature type="transmembrane region" description="Helical" evidence="7">
    <location>
        <begin position="36"/>
        <end position="55"/>
    </location>
</feature>
<evidence type="ECO:0000256" key="3">
    <source>
        <dbReference type="ARBA" id="ARBA00022475"/>
    </source>
</evidence>
<reference evidence="9 10" key="1">
    <citation type="submission" date="2020-03" db="EMBL/GenBank/DDBJ databases">
        <authorList>
            <person name="Picone N."/>
        </authorList>
    </citation>
    <scope>NUCLEOTIDE SEQUENCE [LARGE SCALE GENOMIC DNA]</scope>
    <source>
        <strain evidence="9">NSCAC1</strain>
    </source>
</reference>
<sequence length="233" mass="25904">MPDHIYTELALRLFIALIIGAFIGLERSYHSRPAGFRTYALVCLSTCLLMLVTTYEMYWLPHAALEYTRMDPTRMAQGIITGIGFLGAGVIMQQGVSVHGLTTAASILATAAIGILIGVGFYFPAFLAAFLTLGVLSFFKWLEGKIPVQTYAYLSIRFVPHEKIPEAEIRCLTESQGFSVSNLNYRLNNKEEFFEYSMVIRTNYVHNIGALAAILSQNKLVKEFVISPTPTSD</sequence>
<comment type="similarity">
    <text evidence="2 7">Belongs to the MgtC/SapB family.</text>
</comment>
<dbReference type="KEGG" id="ntg:NSCAC_1152"/>
<evidence type="ECO:0000259" key="8">
    <source>
        <dbReference type="Pfam" id="PF02308"/>
    </source>
</evidence>
<protein>
    <recommendedName>
        <fullName evidence="7">Protein MgtC</fullName>
    </recommendedName>
</protein>
<dbReference type="Pfam" id="PF02308">
    <property type="entry name" value="MgtC"/>
    <property type="match status" value="1"/>
</dbReference>